<dbReference type="Gene3D" id="3.60.110.10">
    <property type="entry name" value="Carbon-nitrogen hydrolase"/>
    <property type="match status" value="1"/>
</dbReference>
<dbReference type="PANTHER" id="PTHR43674:SF15">
    <property type="entry name" value="FORMAMIDASE"/>
    <property type="match status" value="1"/>
</dbReference>
<dbReference type="GO" id="GO:0033388">
    <property type="term" value="P:putrescine biosynthetic process from arginine"/>
    <property type="evidence" value="ECO:0007669"/>
    <property type="project" value="TreeGrafter"/>
</dbReference>
<dbReference type="EC" id="3.5.1.49" evidence="2"/>
<dbReference type="HAMAP" id="MF_01243">
    <property type="entry name" value="Formamidase"/>
    <property type="match status" value="1"/>
</dbReference>
<keyword evidence="1 2" id="KW-0378">Hydrolase</keyword>
<dbReference type="PROSITE" id="PS50263">
    <property type="entry name" value="CN_HYDROLASE"/>
    <property type="match status" value="1"/>
</dbReference>
<gene>
    <name evidence="2" type="primary">amiF</name>
    <name evidence="4" type="ORF">IAB46_05425</name>
</gene>
<dbReference type="GO" id="GO:0004328">
    <property type="term" value="F:formamidase activity"/>
    <property type="evidence" value="ECO:0007669"/>
    <property type="project" value="UniProtKB-UniRule"/>
</dbReference>
<dbReference type="InterPro" id="IPR003010">
    <property type="entry name" value="C-N_Hydrolase"/>
</dbReference>
<proteinExistence type="inferred from homology"/>
<evidence type="ECO:0000256" key="2">
    <source>
        <dbReference type="HAMAP-Rule" id="MF_01243"/>
    </source>
</evidence>
<feature type="active site" description="Proton acceptor" evidence="2">
    <location>
        <position position="60"/>
    </location>
</feature>
<dbReference type="EMBL" id="DVIT01000022">
    <property type="protein sequence ID" value="HIS46989.1"/>
    <property type="molecule type" value="Genomic_DNA"/>
</dbReference>
<evidence type="ECO:0000259" key="3">
    <source>
        <dbReference type="PROSITE" id="PS50263"/>
    </source>
</evidence>
<dbReference type="InterPro" id="IPR036526">
    <property type="entry name" value="C-N_Hydrolase_sf"/>
</dbReference>
<dbReference type="AlphaFoldDB" id="A0A9D1F446"/>
<dbReference type="PANTHER" id="PTHR43674">
    <property type="entry name" value="NITRILASE C965.09-RELATED"/>
    <property type="match status" value="1"/>
</dbReference>
<evidence type="ECO:0000313" key="5">
    <source>
        <dbReference type="Proteomes" id="UP000823927"/>
    </source>
</evidence>
<dbReference type="SUPFAM" id="SSF56317">
    <property type="entry name" value="Carbon-nitrogen hydrolase"/>
    <property type="match status" value="1"/>
</dbReference>
<organism evidence="4 5">
    <name type="scientific">Candidatus Scybalocola faecigallinarum</name>
    <dbReference type="NCBI Taxonomy" id="2840941"/>
    <lineage>
        <taxon>Bacteria</taxon>
        <taxon>Bacillati</taxon>
        <taxon>Bacillota</taxon>
        <taxon>Clostridia</taxon>
        <taxon>Lachnospirales</taxon>
        <taxon>Lachnospiraceae</taxon>
        <taxon>Lachnospiraceae incertae sedis</taxon>
        <taxon>Candidatus Scybalocola (ex Gilroy et al. 2021)</taxon>
    </lineage>
</organism>
<reference evidence="4" key="1">
    <citation type="submission" date="2020-10" db="EMBL/GenBank/DDBJ databases">
        <authorList>
            <person name="Gilroy R."/>
        </authorList>
    </citation>
    <scope>NUCLEOTIDE SEQUENCE</scope>
    <source>
        <strain evidence="4">CHK178-757</strain>
    </source>
</reference>
<dbReference type="InterPro" id="IPR022843">
    <property type="entry name" value="Formamidase"/>
</dbReference>
<evidence type="ECO:0000256" key="1">
    <source>
        <dbReference type="ARBA" id="ARBA00022801"/>
    </source>
</evidence>
<dbReference type="Pfam" id="PF00795">
    <property type="entry name" value="CN_hydrolase"/>
    <property type="match status" value="1"/>
</dbReference>
<comment type="function">
    <text evidence="2">Is an aliphatic amidase with a restricted substrate specificity, as it only hydrolyzes formamide.</text>
</comment>
<accession>A0A9D1F446</accession>
<dbReference type="Proteomes" id="UP000823927">
    <property type="component" value="Unassembled WGS sequence"/>
</dbReference>
<dbReference type="InterPro" id="IPR050345">
    <property type="entry name" value="Aliph_Amidase/BUP"/>
</dbReference>
<name>A0A9D1F446_9FIRM</name>
<comment type="caution">
    <text evidence="4">The sequence shown here is derived from an EMBL/GenBank/DDBJ whole genome shotgun (WGS) entry which is preliminary data.</text>
</comment>
<feature type="active site" description="Nucleophile" evidence="2">
    <location>
        <position position="166"/>
    </location>
</feature>
<evidence type="ECO:0000313" key="4">
    <source>
        <dbReference type="EMBL" id="HIS46989.1"/>
    </source>
</evidence>
<feature type="active site" description="Proton donor" evidence="2">
    <location>
        <position position="133"/>
    </location>
</feature>
<comment type="similarity">
    <text evidence="2">Belongs to the carbon-nitrogen hydrolase superfamily. Aliphatic amidase family.</text>
</comment>
<sequence length="355" mass="39373">MGSIGSMNKPSKGFLVAAIQMPVPIINSRADIDKQVKEIVRTLHATKAGYPGAELIVFPEYSTQGLNTSKWLTEEFLCDIPGKETDEFAKACKEEGVYGVFSIMERNPDPAKNPYNTAIIINPEGEICLKYRKLFPWNPIEPWYPGDLGMPVCDGPGGSKLAVCICHDGMIPELAREAAYKGCNVYIRISGYSTQVNDQWILTNRSNAWHNLMYTVAVNLAGYDGVFYYFGEGQITNYDGTVLVQGQRNPYEIVTGEIFPENADAARREWGLENNIYNLGHRGYVAKPGGESDAGLTYIKDLAAGKYHLPWEDEMKIKDGSIYGYPTTGGRFGTEPGDDPYGIHTYKGIDYHTGK</sequence>
<dbReference type="CDD" id="cd07565">
    <property type="entry name" value="aliphatic_amidase"/>
    <property type="match status" value="1"/>
</dbReference>
<dbReference type="NCBIfam" id="NF009803">
    <property type="entry name" value="PRK13287.1"/>
    <property type="match status" value="1"/>
</dbReference>
<protein>
    <recommendedName>
        <fullName evidence="2">Formamidase</fullName>
        <ecNumber evidence="2">3.5.1.49</ecNumber>
    </recommendedName>
    <alternativeName>
        <fullName evidence="2">Formamide amidohydrolase</fullName>
    </alternativeName>
</protein>
<feature type="domain" description="CN hydrolase" evidence="3">
    <location>
        <begin position="14"/>
        <end position="260"/>
    </location>
</feature>
<comment type="catalytic activity">
    <reaction evidence="2">
        <text>formamide + H2O = formate + NH4(+)</text>
        <dbReference type="Rhea" id="RHEA:21948"/>
        <dbReference type="ChEBI" id="CHEBI:15377"/>
        <dbReference type="ChEBI" id="CHEBI:15740"/>
        <dbReference type="ChEBI" id="CHEBI:16397"/>
        <dbReference type="ChEBI" id="CHEBI:28938"/>
        <dbReference type="EC" id="3.5.1.49"/>
    </reaction>
</comment>
<dbReference type="GO" id="GO:0050126">
    <property type="term" value="F:N-carbamoylputrescine amidase activity"/>
    <property type="evidence" value="ECO:0007669"/>
    <property type="project" value="TreeGrafter"/>
</dbReference>
<reference evidence="4" key="2">
    <citation type="journal article" date="2021" name="PeerJ">
        <title>Extensive microbial diversity within the chicken gut microbiome revealed by metagenomics and culture.</title>
        <authorList>
            <person name="Gilroy R."/>
            <person name="Ravi A."/>
            <person name="Getino M."/>
            <person name="Pursley I."/>
            <person name="Horton D.L."/>
            <person name="Alikhan N.F."/>
            <person name="Baker D."/>
            <person name="Gharbi K."/>
            <person name="Hall N."/>
            <person name="Watson M."/>
            <person name="Adriaenssens E.M."/>
            <person name="Foster-Nyarko E."/>
            <person name="Jarju S."/>
            <person name="Secka A."/>
            <person name="Antonio M."/>
            <person name="Oren A."/>
            <person name="Chaudhuri R.R."/>
            <person name="La Ragione R."/>
            <person name="Hildebrand F."/>
            <person name="Pallen M.J."/>
        </authorList>
    </citation>
    <scope>NUCLEOTIDE SEQUENCE</scope>
    <source>
        <strain evidence="4">CHK178-757</strain>
    </source>
</reference>